<name>A0A3S0Q6Q5_9BURK</name>
<dbReference type="Proteomes" id="UP000267418">
    <property type="component" value="Unassembled WGS sequence"/>
</dbReference>
<gene>
    <name evidence="2" type="ORF">EJP69_26655</name>
</gene>
<accession>A0A3S0Q6Q5</accession>
<organism evidence="2 3">
    <name type="scientific">Variovorax gossypii</name>
    <dbReference type="NCBI Taxonomy" id="1679495"/>
    <lineage>
        <taxon>Bacteria</taxon>
        <taxon>Pseudomonadati</taxon>
        <taxon>Pseudomonadota</taxon>
        <taxon>Betaproteobacteria</taxon>
        <taxon>Burkholderiales</taxon>
        <taxon>Comamonadaceae</taxon>
        <taxon>Variovorax</taxon>
    </lineage>
</organism>
<dbReference type="OrthoDB" id="8854423at2"/>
<evidence type="ECO:0000313" key="3">
    <source>
        <dbReference type="Proteomes" id="UP000267418"/>
    </source>
</evidence>
<evidence type="ECO:0000313" key="2">
    <source>
        <dbReference type="EMBL" id="RTQ31103.1"/>
    </source>
</evidence>
<reference evidence="2 3" key="1">
    <citation type="submission" date="2018-12" db="EMBL/GenBank/DDBJ databases">
        <title>The genome of Variovorax gossypii DSM 100435.</title>
        <authorList>
            <person name="Gao J."/>
            <person name="Sun J."/>
        </authorList>
    </citation>
    <scope>NUCLEOTIDE SEQUENCE [LARGE SCALE GENOMIC DNA]</scope>
    <source>
        <strain evidence="2 3">DSM 100435</strain>
    </source>
</reference>
<keyword evidence="1" id="KW-0812">Transmembrane</keyword>
<dbReference type="EMBL" id="RXOE01000010">
    <property type="protein sequence ID" value="RTQ31103.1"/>
    <property type="molecule type" value="Genomic_DNA"/>
</dbReference>
<evidence type="ECO:0000256" key="1">
    <source>
        <dbReference type="SAM" id="Phobius"/>
    </source>
</evidence>
<sequence>MKVLLRLVCIVLGGLALSFVVTKVVLVPVGHWYEMSKAQSESDLTRAFALALAVQVSCAVVGGWLGDRLFRRWRWKPSGRE</sequence>
<keyword evidence="3" id="KW-1185">Reference proteome</keyword>
<protein>
    <submittedName>
        <fullName evidence="2">Uncharacterized protein</fullName>
    </submittedName>
</protein>
<proteinExistence type="predicted"/>
<feature type="transmembrane region" description="Helical" evidence="1">
    <location>
        <begin position="46"/>
        <end position="66"/>
    </location>
</feature>
<dbReference type="RefSeq" id="WP_126473301.1">
    <property type="nucleotide sequence ID" value="NZ_RXOE01000010.1"/>
</dbReference>
<keyword evidence="1" id="KW-0472">Membrane</keyword>
<dbReference type="AlphaFoldDB" id="A0A3S0Q6Q5"/>
<comment type="caution">
    <text evidence="2">The sequence shown here is derived from an EMBL/GenBank/DDBJ whole genome shotgun (WGS) entry which is preliminary data.</text>
</comment>
<keyword evidence="1" id="KW-1133">Transmembrane helix</keyword>